<dbReference type="AlphaFoldDB" id="A0A0B2VAZ9"/>
<feature type="region of interest" description="Disordered" evidence="14">
    <location>
        <begin position="298"/>
        <end position="317"/>
    </location>
</feature>
<dbReference type="GO" id="GO:0008270">
    <property type="term" value="F:zinc ion binding"/>
    <property type="evidence" value="ECO:0007669"/>
    <property type="project" value="UniProtKB-UniRule"/>
</dbReference>
<evidence type="ECO:0000256" key="13">
    <source>
        <dbReference type="RuleBase" id="RU361183"/>
    </source>
</evidence>
<keyword evidence="5 12" id="KW-0378">Hydrolase</keyword>
<dbReference type="OMA" id="CDEKVNL"/>
<dbReference type="SMART" id="SM00254">
    <property type="entry name" value="ShKT"/>
    <property type="match status" value="2"/>
</dbReference>
<feature type="domain" description="Peptidase M12A" evidence="16">
    <location>
        <begin position="96"/>
        <end position="291"/>
    </location>
</feature>
<keyword evidence="4 13" id="KW-0732">Signal</keyword>
<dbReference type="PROSITE" id="PS51670">
    <property type="entry name" value="SHKT"/>
    <property type="match status" value="1"/>
</dbReference>
<feature type="binding site" evidence="12">
    <location>
        <position position="192"/>
    </location>
    <ligand>
        <name>Zn(2+)</name>
        <dbReference type="ChEBI" id="CHEBI:29105"/>
        <note>catalytic</note>
    </ligand>
</feature>
<keyword evidence="8" id="KW-0865">Zymogen</keyword>
<evidence type="ECO:0000256" key="11">
    <source>
        <dbReference type="PROSITE-ProRule" id="PRU01005"/>
    </source>
</evidence>
<dbReference type="InterPro" id="IPR001506">
    <property type="entry name" value="Peptidase_M12A"/>
</dbReference>
<feature type="domain" description="ShKT" evidence="15">
    <location>
        <begin position="402"/>
        <end position="438"/>
    </location>
</feature>
<dbReference type="PROSITE" id="PS51864">
    <property type="entry name" value="ASTACIN"/>
    <property type="match status" value="1"/>
</dbReference>
<name>A0A0B2VAZ9_TOXCA</name>
<evidence type="ECO:0000256" key="3">
    <source>
        <dbReference type="ARBA" id="ARBA00022723"/>
    </source>
</evidence>
<dbReference type="PRINTS" id="PR00480">
    <property type="entry name" value="ASTACIN"/>
</dbReference>
<keyword evidence="6 12" id="KW-0862">Zinc</keyword>
<evidence type="ECO:0000256" key="9">
    <source>
        <dbReference type="ARBA" id="ARBA00023157"/>
    </source>
</evidence>
<dbReference type="OrthoDB" id="291007at2759"/>
<dbReference type="InterPro" id="IPR034035">
    <property type="entry name" value="Astacin-like_dom"/>
</dbReference>
<dbReference type="GO" id="GO:0004222">
    <property type="term" value="F:metalloendopeptidase activity"/>
    <property type="evidence" value="ECO:0007669"/>
    <property type="project" value="UniProtKB-UniRule"/>
</dbReference>
<dbReference type="STRING" id="6265.A0A0B2VAZ9"/>
<dbReference type="Proteomes" id="UP000031036">
    <property type="component" value="Unassembled WGS sequence"/>
</dbReference>
<dbReference type="Pfam" id="PF01400">
    <property type="entry name" value="Astacin"/>
    <property type="match status" value="1"/>
</dbReference>
<keyword evidence="3 12" id="KW-0479">Metal-binding</keyword>
<evidence type="ECO:0000259" key="16">
    <source>
        <dbReference type="PROSITE" id="PS51864"/>
    </source>
</evidence>
<evidence type="ECO:0000256" key="10">
    <source>
        <dbReference type="ARBA" id="ARBA00023180"/>
    </source>
</evidence>
<feature type="signal peptide" evidence="13">
    <location>
        <begin position="1"/>
        <end position="21"/>
    </location>
</feature>
<evidence type="ECO:0000313" key="17">
    <source>
        <dbReference type="EMBL" id="KHN78644.1"/>
    </source>
</evidence>
<reference evidence="17 18" key="1">
    <citation type="submission" date="2014-11" db="EMBL/GenBank/DDBJ databases">
        <title>Genetic blueprint of the zoonotic pathogen Toxocara canis.</title>
        <authorList>
            <person name="Zhu X.-Q."/>
            <person name="Korhonen P.K."/>
            <person name="Cai H."/>
            <person name="Young N.D."/>
            <person name="Nejsum P."/>
            <person name="von Samson-Himmelstjerna G."/>
            <person name="Boag P.R."/>
            <person name="Tan P."/>
            <person name="Li Q."/>
            <person name="Min J."/>
            <person name="Yang Y."/>
            <person name="Wang X."/>
            <person name="Fang X."/>
            <person name="Hall R.S."/>
            <person name="Hofmann A."/>
            <person name="Sternberg P.W."/>
            <person name="Jex A.R."/>
            <person name="Gasser R.B."/>
        </authorList>
    </citation>
    <scope>NUCLEOTIDE SEQUENCE [LARGE SCALE GENOMIC DNA]</scope>
    <source>
        <strain evidence="17">PN_DK_2014</strain>
    </source>
</reference>
<comment type="cofactor">
    <cofactor evidence="12 13">
        <name>Zn(2+)</name>
        <dbReference type="ChEBI" id="CHEBI:29105"/>
    </cofactor>
    <text evidence="12 13">Binds 1 zinc ion per subunit.</text>
</comment>
<evidence type="ECO:0000256" key="12">
    <source>
        <dbReference type="PROSITE-ProRule" id="PRU01211"/>
    </source>
</evidence>
<dbReference type="GO" id="GO:0006508">
    <property type="term" value="P:proteolysis"/>
    <property type="evidence" value="ECO:0007669"/>
    <property type="project" value="UniProtKB-KW"/>
</dbReference>
<evidence type="ECO:0000256" key="5">
    <source>
        <dbReference type="ARBA" id="ARBA00022801"/>
    </source>
</evidence>
<evidence type="ECO:0000259" key="15">
    <source>
        <dbReference type="PROSITE" id="PS51670"/>
    </source>
</evidence>
<feature type="binding site" evidence="12">
    <location>
        <position position="198"/>
    </location>
    <ligand>
        <name>Zn(2+)</name>
        <dbReference type="ChEBI" id="CHEBI:29105"/>
        <note>catalytic</note>
    </ligand>
</feature>
<dbReference type="FunFam" id="3.40.390.10:FF:000015">
    <property type="entry name" value="Meprin A subunit"/>
    <property type="match status" value="1"/>
</dbReference>
<organism evidence="17 18">
    <name type="scientific">Toxocara canis</name>
    <name type="common">Canine roundworm</name>
    <dbReference type="NCBI Taxonomy" id="6265"/>
    <lineage>
        <taxon>Eukaryota</taxon>
        <taxon>Metazoa</taxon>
        <taxon>Ecdysozoa</taxon>
        <taxon>Nematoda</taxon>
        <taxon>Chromadorea</taxon>
        <taxon>Rhabditida</taxon>
        <taxon>Spirurina</taxon>
        <taxon>Ascaridomorpha</taxon>
        <taxon>Ascaridoidea</taxon>
        <taxon>Toxocaridae</taxon>
        <taxon>Toxocara</taxon>
    </lineage>
</organism>
<accession>A0A0B2VAZ9</accession>
<dbReference type="Gene3D" id="1.10.10.1940">
    <property type="match status" value="1"/>
</dbReference>
<evidence type="ECO:0000256" key="6">
    <source>
        <dbReference type="ARBA" id="ARBA00022833"/>
    </source>
</evidence>
<protein>
    <recommendedName>
        <fullName evidence="13">Metalloendopeptidase</fullName>
        <ecNumber evidence="13">3.4.24.-</ecNumber>
    </recommendedName>
</protein>
<dbReference type="InterPro" id="IPR024079">
    <property type="entry name" value="MetalloPept_cat_dom_sf"/>
</dbReference>
<dbReference type="EMBL" id="JPKZ01002071">
    <property type="protein sequence ID" value="KHN78644.1"/>
    <property type="molecule type" value="Genomic_DNA"/>
</dbReference>
<comment type="caution">
    <text evidence="11">Lacks conserved residue(s) required for the propagation of feature annotation.</text>
</comment>
<gene>
    <name evidence="17" type="primary">nas-4</name>
    <name evidence="17" type="ORF">Tcan_09284</name>
</gene>
<evidence type="ECO:0000256" key="8">
    <source>
        <dbReference type="ARBA" id="ARBA00023145"/>
    </source>
</evidence>
<dbReference type="PANTHER" id="PTHR10127:SF818">
    <property type="entry name" value="ZINC METALLOPROTEINASE NAS-4"/>
    <property type="match status" value="1"/>
</dbReference>
<dbReference type="SMART" id="SM00235">
    <property type="entry name" value="ZnMc"/>
    <property type="match status" value="1"/>
</dbReference>
<evidence type="ECO:0000256" key="14">
    <source>
        <dbReference type="SAM" id="MobiDB-lite"/>
    </source>
</evidence>
<feature type="compositionally biased region" description="Low complexity" evidence="14">
    <location>
        <begin position="303"/>
        <end position="317"/>
    </location>
</feature>
<keyword evidence="18" id="KW-1185">Reference proteome</keyword>
<dbReference type="PANTHER" id="PTHR10127">
    <property type="entry name" value="DISCOIDIN, CUB, EGF, LAMININ , AND ZINC METALLOPROTEASE DOMAIN CONTAINING"/>
    <property type="match status" value="1"/>
</dbReference>
<comment type="function">
    <text evidence="1">Metalloprotease.</text>
</comment>
<feature type="chain" id="PRO_5005110427" description="Metalloendopeptidase" evidence="13">
    <location>
        <begin position="22"/>
        <end position="482"/>
    </location>
</feature>
<evidence type="ECO:0000313" key="18">
    <source>
        <dbReference type="Proteomes" id="UP000031036"/>
    </source>
</evidence>
<dbReference type="CDD" id="cd04280">
    <property type="entry name" value="ZnMc_astacin_like"/>
    <property type="match status" value="1"/>
</dbReference>
<dbReference type="EC" id="3.4.24.-" evidence="13"/>
<dbReference type="InterPro" id="IPR003582">
    <property type="entry name" value="ShKT_dom"/>
</dbReference>
<dbReference type="SUPFAM" id="SSF55486">
    <property type="entry name" value="Metalloproteases ('zincins'), catalytic domain"/>
    <property type="match status" value="1"/>
</dbReference>
<feature type="active site" evidence="12">
    <location>
        <position position="189"/>
    </location>
</feature>
<proteinExistence type="predicted"/>
<keyword evidence="10" id="KW-0325">Glycoprotein</keyword>
<keyword evidence="7 12" id="KW-0482">Metalloprotease</keyword>
<dbReference type="InterPro" id="IPR006026">
    <property type="entry name" value="Peptidase_Metallo"/>
</dbReference>
<comment type="caution">
    <text evidence="17">The sequence shown here is derived from an EMBL/GenBank/DDBJ whole genome shotgun (WGS) entry which is preliminary data.</text>
</comment>
<evidence type="ECO:0000256" key="2">
    <source>
        <dbReference type="ARBA" id="ARBA00022670"/>
    </source>
</evidence>
<sequence>MPLINIAIVGFSILIISTIEAAPAIKITDVVNENTKEVETSLSPADFAAAPLNDVDLSRLGIKTKVDPTMGNKSEGDIAIKNVKKFVDDNNKLGRNAIRQTYRRWPDGVIPYTLSSRYGPYSRSVIAKAMQIYHEKTCIKFIPRDPSLHRDYIYIHPDDGCYSLVGRTGGRQPLSLDSECIQTGTIVHELMHTIGFFHEQSRADRDRYIEIIWQNVMKGADDQFEKYGLNVLDHLDEPYDYSSIMHYGPYAFSDNGKRTIVARKAGAERMGQRVALSEIDIRKINKLYACPQTKSTTSIDNGTTSQSKPTTTTMTTTTTNTASECRDLNWRCPFWSMSVFSYCDKYPEIAYQTCVKSCGKCYNEHTYSSGSSTTTTSTTTTTTTTTTTILASAAIPTDISTCHDLNPSCETWASRGECENPFQRRFMSALCPQSCRVCTTIGNPSIALRCDDIESYFTCKIALIFNECGEKIELCAKTCGAC</sequence>
<keyword evidence="2 12" id="KW-0645">Protease</keyword>
<dbReference type="Gene3D" id="3.40.390.10">
    <property type="entry name" value="Collagenase (Catalytic Domain)"/>
    <property type="match status" value="1"/>
</dbReference>
<evidence type="ECO:0000256" key="1">
    <source>
        <dbReference type="ARBA" id="ARBA00002657"/>
    </source>
</evidence>
<keyword evidence="9" id="KW-1015">Disulfide bond</keyword>
<evidence type="ECO:0000256" key="4">
    <source>
        <dbReference type="ARBA" id="ARBA00022729"/>
    </source>
</evidence>
<feature type="binding site" evidence="12">
    <location>
        <position position="188"/>
    </location>
    <ligand>
        <name>Zn(2+)</name>
        <dbReference type="ChEBI" id="CHEBI:29105"/>
        <note>catalytic</note>
    </ligand>
</feature>
<dbReference type="MEROPS" id="M12.A19"/>
<dbReference type="Pfam" id="PF01549">
    <property type="entry name" value="ShK"/>
    <property type="match status" value="1"/>
</dbReference>
<evidence type="ECO:0000256" key="7">
    <source>
        <dbReference type="ARBA" id="ARBA00023049"/>
    </source>
</evidence>